<feature type="transmembrane region" description="Helical" evidence="1">
    <location>
        <begin position="128"/>
        <end position="148"/>
    </location>
</feature>
<reference evidence="2" key="1">
    <citation type="submission" date="2019-08" db="EMBL/GenBank/DDBJ databases">
        <title>The improved chromosome-level genome for the pearl oyster Pinctada fucata martensii using PacBio sequencing and Hi-C.</title>
        <authorList>
            <person name="Zheng Z."/>
        </authorList>
    </citation>
    <scope>NUCLEOTIDE SEQUENCE</scope>
    <source>
        <strain evidence="2">ZZ-2019</strain>
        <tissue evidence="2">Adductor muscle</tissue>
    </source>
</reference>
<keyword evidence="1" id="KW-1133">Transmembrane helix</keyword>
<comment type="caution">
    <text evidence="2">The sequence shown here is derived from an EMBL/GenBank/DDBJ whole genome shotgun (WGS) entry which is preliminary data.</text>
</comment>
<evidence type="ECO:0000256" key="1">
    <source>
        <dbReference type="SAM" id="Phobius"/>
    </source>
</evidence>
<name>A0AA89CBB7_PINIB</name>
<evidence type="ECO:0000313" key="3">
    <source>
        <dbReference type="Proteomes" id="UP001186944"/>
    </source>
</evidence>
<keyword evidence="1" id="KW-0812">Transmembrane</keyword>
<organism evidence="2 3">
    <name type="scientific">Pinctada imbricata</name>
    <name type="common">Atlantic pearl-oyster</name>
    <name type="synonym">Pinctada martensii</name>
    <dbReference type="NCBI Taxonomy" id="66713"/>
    <lineage>
        <taxon>Eukaryota</taxon>
        <taxon>Metazoa</taxon>
        <taxon>Spiralia</taxon>
        <taxon>Lophotrochozoa</taxon>
        <taxon>Mollusca</taxon>
        <taxon>Bivalvia</taxon>
        <taxon>Autobranchia</taxon>
        <taxon>Pteriomorphia</taxon>
        <taxon>Pterioida</taxon>
        <taxon>Pterioidea</taxon>
        <taxon>Pteriidae</taxon>
        <taxon>Pinctada</taxon>
    </lineage>
</organism>
<keyword evidence="1" id="KW-0472">Membrane</keyword>
<keyword evidence="3" id="KW-1185">Reference proteome</keyword>
<gene>
    <name evidence="2" type="ORF">FSP39_000434</name>
</gene>
<protein>
    <submittedName>
        <fullName evidence="2">Uncharacterized protein</fullName>
    </submittedName>
</protein>
<sequence length="237" mass="26835">MLRVVRECPRNKESWNLQNDKFGCPMTKMYHCLRNRKGELVEGCFEVTSFRNSEGCPTYGNIEHDKVVATKCPSMADPNGCPESYPGRFLSYETYKSTVRELEGHHDLKTKKIYVSMETDQSDNVGPVIGGLAGLLLLLILVGGVLCVRKRRKRNELKSTNVSQQPMQTIETYDDVRGIGFSPRTRVISVSTDDIARSLEEEEISTARSEITIDEMVSNVEDDDVFMTFHQLQTVRG</sequence>
<accession>A0AA89CBB7</accession>
<dbReference type="EMBL" id="VSWD01000001">
    <property type="protein sequence ID" value="KAK3108057.1"/>
    <property type="molecule type" value="Genomic_DNA"/>
</dbReference>
<dbReference type="AlphaFoldDB" id="A0AA89CBB7"/>
<evidence type="ECO:0000313" key="2">
    <source>
        <dbReference type="EMBL" id="KAK3108057.1"/>
    </source>
</evidence>
<proteinExistence type="predicted"/>
<dbReference type="Proteomes" id="UP001186944">
    <property type="component" value="Unassembled WGS sequence"/>
</dbReference>